<accession>A0A6C0DBP7</accession>
<sequence length="249" mass="29451">MKQCIFLCIFNNEIYIKFLYLLLESVFNYGNLDENTDILIYTSTDFMNIIKQSHLFNEKIKFELNDNYNDIDKACKARLDLFHLKSSANYSKFLYLDTDILIKDDINKVFDLSKEDILYVVEEGSIDNDANFWGKSLFGDDLNKYEDKTAFSSGIMLFNNCEKIKDLFNKITESMLTMWHSFHDQPFVVYNAFKYNLYNNKIMKDFAVNNDSNVHSTKVIHHFPGGFHILEHKLNYMNKFLNELKELNV</sequence>
<organism evidence="1">
    <name type="scientific">viral metagenome</name>
    <dbReference type="NCBI Taxonomy" id="1070528"/>
    <lineage>
        <taxon>unclassified sequences</taxon>
        <taxon>metagenomes</taxon>
        <taxon>organismal metagenomes</taxon>
    </lineage>
</organism>
<dbReference type="EMBL" id="MN739557">
    <property type="protein sequence ID" value="QHT13035.1"/>
    <property type="molecule type" value="Genomic_DNA"/>
</dbReference>
<proteinExistence type="predicted"/>
<dbReference type="GO" id="GO:0016757">
    <property type="term" value="F:glycosyltransferase activity"/>
    <property type="evidence" value="ECO:0007669"/>
    <property type="project" value="InterPro"/>
</dbReference>
<dbReference type="Gene3D" id="3.90.550.10">
    <property type="entry name" value="Spore Coat Polysaccharide Biosynthesis Protein SpsA, Chain A"/>
    <property type="match status" value="1"/>
</dbReference>
<evidence type="ECO:0000313" key="1">
    <source>
        <dbReference type="EMBL" id="QHT13035.1"/>
    </source>
</evidence>
<reference evidence="1" key="1">
    <citation type="journal article" date="2020" name="Nature">
        <title>Giant virus diversity and host interactions through global metagenomics.</title>
        <authorList>
            <person name="Schulz F."/>
            <person name="Roux S."/>
            <person name="Paez-Espino D."/>
            <person name="Jungbluth S."/>
            <person name="Walsh D.A."/>
            <person name="Denef V.J."/>
            <person name="McMahon K.D."/>
            <person name="Konstantinidis K.T."/>
            <person name="Eloe-Fadrosh E.A."/>
            <person name="Kyrpides N.C."/>
            <person name="Woyke T."/>
        </authorList>
    </citation>
    <scope>NUCLEOTIDE SEQUENCE</scope>
    <source>
        <strain evidence="1">GVMAG-M-3300023174-130</strain>
    </source>
</reference>
<dbReference type="Pfam" id="PF01501">
    <property type="entry name" value="Glyco_transf_8"/>
    <property type="match status" value="1"/>
</dbReference>
<dbReference type="InterPro" id="IPR029044">
    <property type="entry name" value="Nucleotide-diphossugar_trans"/>
</dbReference>
<dbReference type="InterPro" id="IPR002495">
    <property type="entry name" value="Glyco_trans_8"/>
</dbReference>
<dbReference type="SUPFAM" id="SSF53448">
    <property type="entry name" value="Nucleotide-diphospho-sugar transferases"/>
    <property type="match status" value="1"/>
</dbReference>
<evidence type="ECO:0008006" key="2">
    <source>
        <dbReference type="Google" id="ProtNLM"/>
    </source>
</evidence>
<name>A0A6C0DBP7_9ZZZZ</name>
<dbReference type="AlphaFoldDB" id="A0A6C0DBP7"/>
<protein>
    <recommendedName>
        <fullName evidence="2">Nucleotide-diphospho-sugar transferase domain-containing protein</fullName>
    </recommendedName>
</protein>